<dbReference type="InterPro" id="IPR037293">
    <property type="entry name" value="Gal_Oxidase_central_sf"/>
</dbReference>
<dbReference type="SUPFAM" id="SSF50965">
    <property type="entry name" value="Galactose oxidase, central domain"/>
    <property type="match status" value="1"/>
</dbReference>
<accession>A0A934K6H8</accession>
<dbReference type="InterPro" id="IPR011043">
    <property type="entry name" value="Gal_Oxase/kelch_b-propeller"/>
</dbReference>
<dbReference type="Gene3D" id="2.130.10.80">
    <property type="entry name" value="Galactose oxidase/kelch, beta-propeller"/>
    <property type="match status" value="2"/>
</dbReference>
<dbReference type="EMBL" id="JAEKNR010000229">
    <property type="protein sequence ID" value="MBJ7600939.1"/>
    <property type="molecule type" value="Genomic_DNA"/>
</dbReference>
<dbReference type="AlphaFoldDB" id="A0A934K6H8"/>
<proteinExistence type="predicted"/>
<dbReference type="RefSeq" id="WP_338204931.1">
    <property type="nucleotide sequence ID" value="NZ_JAEKNR010000229.1"/>
</dbReference>
<feature type="compositionally biased region" description="Basic residues" evidence="1">
    <location>
        <begin position="569"/>
        <end position="580"/>
    </location>
</feature>
<evidence type="ECO:0000313" key="3">
    <source>
        <dbReference type="Proteomes" id="UP000612893"/>
    </source>
</evidence>
<feature type="region of interest" description="Disordered" evidence="1">
    <location>
        <begin position="512"/>
        <end position="634"/>
    </location>
</feature>
<dbReference type="Proteomes" id="UP000612893">
    <property type="component" value="Unassembled WGS sequence"/>
</dbReference>
<sequence>MANKWTAFSNLPSGLSPDTMFLLTDGTVLVHNANGKEWYRLTPDAKGDYETGTWSKAINMANTRQFFASGILRDGRVFAIGGEYSDSADVGKGTVNGEIFDPLGDGGRGAWSAIDKPSSFGFINKDADSCILADGRVLLGDVNSQRTAIWDPDTDSWTEAGLGFGTLTLSSKQGFTDEETWVLLPDGSVLTVQITGGPRTERYVPATDLWTFSGNTQTTLPLVSLNDPVTKSTVNISEIGPALLLPGGTVFWVGGTGRTGIYTLPTTPSDTGSWAAGASFPPDTSGNNYNQVNGNFQTAIDAPAVVLPNGKVLAVAGNTVREGGAGGSVQFWSRPCTVYVYDPATDVTPVALAPQPPNNGVDTWQARLLLLPNGKVLFSTQQSSLAILTVDPATADPDATWKPTIISAPNIMVGGHTYVISGTQINGLSQAVSYGDDAPAATNYPIARLTKTGGNAVHYLRTFDFSTLGVATGTDVHSTSVQVPDKVPAGQYKLEVIANGIPSDPLDMHVAARAPSSSSTAAPSVRVRSRRSSTSRAPRPSSTPRSTSSWRASSPASWDSRTAISATRHTSRRSRARRPTSRSSSAAPSSPRTPRCRRSPSASRSPTRSSSRIRRACSASAPAPRRSRSTPPSR</sequence>
<organism evidence="2 3">
    <name type="scientific">Candidatus Nephthysia bennettiae</name>
    <dbReference type="NCBI Taxonomy" id="3127016"/>
    <lineage>
        <taxon>Bacteria</taxon>
        <taxon>Bacillati</taxon>
        <taxon>Candidatus Dormiibacterota</taxon>
        <taxon>Candidatus Dormibacteria</taxon>
        <taxon>Candidatus Dormibacterales</taxon>
        <taxon>Candidatus Dormibacteraceae</taxon>
        <taxon>Candidatus Nephthysia</taxon>
    </lineage>
</organism>
<comment type="caution">
    <text evidence="2">The sequence shown here is derived from an EMBL/GenBank/DDBJ whole genome shotgun (WGS) entry which is preliminary data.</text>
</comment>
<feature type="compositionally biased region" description="Low complexity" evidence="1">
    <location>
        <begin position="512"/>
        <end position="526"/>
    </location>
</feature>
<name>A0A934K6H8_9BACT</name>
<evidence type="ECO:0000256" key="1">
    <source>
        <dbReference type="SAM" id="MobiDB-lite"/>
    </source>
</evidence>
<protein>
    <submittedName>
        <fullName evidence="2">Uncharacterized protein</fullName>
    </submittedName>
</protein>
<reference evidence="2" key="1">
    <citation type="submission" date="2020-10" db="EMBL/GenBank/DDBJ databases">
        <title>Ca. Dormibacterota MAGs.</title>
        <authorList>
            <person name="Montgomery K."/>
        </authorList>
    </citation>
    <scope>NUCLEOTIDE SEQUENCE [LARGE SCALE GENOMIC DNA]</scope>
    <source>
        <strain evidence="2">SC8812_S17_10</strain>
    </source>
</reference>
<evidence type="ECO:0000313" key="2">
    <source>
        <dbReference type="EMBL" id="MBJ7600939.1"/>
    </source>
</evidence>
<gene>
    <name evidence="2" type="ORF">JF922_23080</name>
</gene>
<feature type="compositionally biased region" description="Low complexity" evidence="1">
    <location>
        <begin position="581"/>
        <end position="634"/>
    </location>
</feature>
<feature type="compositionally biased region" description="Low complexity" evidence="1">
    <location>
        <begin position="534"/>
        <end position="568"/>
    </location>
</feature>
<keyword evidence="3" id="KW-1185">Reference proteome</keyword>